<keyword evidence="7" id="KW-1185">Reference proteome</keyword>
<dbReference type="Pfam" id="PF00505">
    <property type="entry name" value="HMG_box"/>
    <property type="match status" value="1"/>
</dbReference>
<dbReference type="InterPro" id="IPR009071">
    <property type="entry name" value="HMG_box_dom"/>
</dbReference>
<feature type="region of interest" description="Disordered" evidence="4">
    <location>
        <begin position="52"/>
        <end position="96"/>
    </location>
</feature>
<dbReference type="Gene3D" id="1.10.30.10">
    <property type="entry name" value="High mobility group box domain"/>
    <property type="match status" value="1"/>
</dbReference>
<dbReference type="GO" id="GO:0000981">
    <property type="term" value="F:DNA-binding transcription factor activity, RNA polymerase II-specific"/>
    <property type="evidence" value="ECO:0007669"/>
    <property type="project" value="TreeGrafter"/>
</dbReference>
<dbReference type="InterPro" id="IPR051356">
    <property type="entry name" value="SOX/SOX-like_TF"/>
</dbReference>
<evidence type="ECO:0000256" key="3">
    <source>
        <dbReference type="PROSITE-ProRule" id="PRU00267"/>
    </source>
</evidence>
<feature type="region of interest" description="Disordered" evidence="4">
    <location>
        <begin position="299"/>
        <end position="322"/>
    </location>
</feature>
<feature type="domain" description="HMG box" evidence="5">
    <location>
        <begin position="93"/>
        <end position="162"/>
    </location>
</feature>
<accession>A0AAW0DDB3</accession>
<feature type="region of interest" description="Disordered" evidence="4">
    <location>
        <begin position="219"/>
        <end position="242"/>
    </location>
</feature>
<evidence type="ECO:0000313" key="7">
    <source>
        <dbReference type="Proteomes" id="UP001383192"/>
    </source>
</evidence>
<name>A0AAW0DDB3_9AGAR</name>
<feature type="compositionally biased region" description="Basic and acidic residues" evidence="4">
    <location>
        <begin position="176"/>
        <end position="185"/>
    </location>
</feature>
<gene>
    <name evidence="6" type="ORF">VNI00_005610</name>
</gene>
<keyword evidence="1 3" id="KW-0238">DNA-binding</keyword>
<comment type="caution">
    <text evidence="6">The sequence shown here is derived from an EMBL/GenBank/DDBJ whole genome shotgun (WGS) entry which is preliminary data.</text>
</comment>
<feature type="region of interest" description="Disordered" evidence="4">
    <location>
        <begin position="146"/>
        <end position="185"/>
    </location>
</feature>
<dbReference type="PANTHER" id="PTHR45789:SF2">
    <property type="entry name" value="FI18025P1"/>
    <property type="match status" value="1"/>
</dbReference>
<dbReference type="PANTHER" id="PTHR45789">
    <property type="entry name" value="FI18025P1"/>
    <property type="match status" value="1"/>
</dbReference>
<protein>
    <recommendedName>
        <fullName evidence="5">HMG box domain-containing protein</fullName>
    </recommendedName>
</protein>
<dbReference type="GO" id="GO:0005634">
    <property type="term" value="C:nucleus"/>
    <property type="evidence" value="ECO:0007669"/>
    <property type="project" value="UniProtKB-UniRule"/>
</dbReference>
<evidence type="ECO:0000259" key="5">
    <source>
        <dbReference type="PROSITE" id="PS50118"/>
    </source>
</evidence>
<evidence type="ECO:0000256" key="1">
    <source>
        <dbReference type="ARBA" id="ARBA00023125"/>
    </source>
</evidence>
<proteinExistence type="predicted"/>
<dbReference type="Proteomes" id="UP001383192">
    <property type="component" value="Unassembled WGS sequence"/>
</dbReference>
<feature type="compositionally biased region" description="Low complexity" evidence="4">
    <location>
        <begin position="307"/>
        <end position="320"/>
    </location>
</feature>
<evidence type="ECO:0000313" key="6">
    <source>
        <dbReference type="EMBL" id="KAK7049579.1"/>
    </source>
</evidence>
<feature type="DNA-binding region" description="HMG box" evidence="3">
    <location>
        <begin position="93"/>
        <end position="162"/>
    </location>
</feature>
<reference evidence="6 7" key="1">
    <citation type="submission" date="2024-01" db="EMBL/GenBank/DDBJ databases">
        <title>A draft genome for a cacao thread blight-causing isolate of Paramarasmius palmivorus.</title>
        <authorList>
            <person name="Baruah I.K."/>
            <person name="Bukari Y."/>
            <person name="Amoako-Attah I."/>
            <person name="Meinhardt L.W."/>
            <person name="Bailey B.A."/>
            <person name="Cohen S.P."/>
        </authorList>
    </citation>
    <scope>NUCLEOTIDE SEQUENCE [LARGE SCALE GENOMIC DNA]</scope>
    <source>
        <strain evidence="6 7">GH-12</strain>
    </source>
</reference>
<dbReference type="CDD" id="cd01389">
    <property type="entry name" value="HMG-box_ROX1-like"/>
    <property type="match status" value="1"/>
</dbReference>
<dbReference type="AlphaFoldDB" id="A0AAW0DDB3"/>
<dbReference type="GO" id="GO:0000978">
    <property type="term" value="F:RNA polymerase II cis-regulatory region sequence-specific DNA binding"/>
    <property type="evidence" value="ECO:0007669"/>
    <property type="project" value="TreeGrafter"/>
</dbReference>
<feature type="compositionally biased region" description="Basic and acidic residues" evidence="4">
    <location>
        <begin position="146"/>
        <end position="156"/>
    </location>
</feature>
<dbReference type="SUPFAM" id="SSF47095">
    <property type="entry name" value="HMG-box"/>
    <property type="match status" value="1"/>
</dbReference>
<evidence type="ECO:0000256" key="4">
    <source>
        <dbReference type="SAM" id="MobiDB-lite"/>
    </source>
</evidence>
<dbReference type="EMBL" id="JAYKXP010000016">
    <property type="protein sequence ID" value="KAK7049579.1"/>
    <property type="molecule type" value="Genomic_DNA"/>
</dbReference>
<keyword evidence="2 3" id="KW-0539">Nucleus</keyword>
<organism evidence="6 7">
    <name type="scientific">Paramarasmius palmivorus</name>
    <dbReference type="NCBI Taxonomy" id="297713"/>
    <lineage>
        <taxon>Eukaryota</taxon>
        <taxon>Fungi</taxon>
        <taxon>Dikarya</taxon>
        <taxon>Basidiomycota</taxon>
        <taxon>Agaricomycotina</taxon>
        <taxon>Agaricomycetes</taxon>
        <taxon>Agaricomycetidae</taxon>
        <taxon>Agaricales</taxon>
        <taxon>Marasmiineae</taxon>
        <taxon>Marasmiaceae</taxon>
        <taxon>Paramarasmius</taxon>
    </lineage>
</organism>
<evidence type="ECO:0000256" key="2">
    <source>
        <dbReference type="ARBA" id="ARBA00023242"/>
    </source>
</evidence>
<dbReference type="PROSITE" id="PS50118">
    <property type="entry name" value="HMG_BOX_2"/>
    <property type="match status" value="1"/>
</dbReference>
<feature type="compositionally biased region" description="Basic and acidic residues" evidence="4">
    <location>
        <begin position="52"/>
        <end position="62"/>
    </location>
</feature>
<dbReference type="SMART" id="SM00398">
    <property type="entry name" value="HMG"/>
    <property type="match status" value="1"/>
</dbReference>
<dbReference type="InterPro" id="IPR036910">
    <property type="entry name" value="HMG_box_dom_sf"/>
</dbReference>
<sequence length="431" mass="48848">MEHNATTPYLDAFHTDALSQSKCLTLPETSLSPEREHLLSLTSIRLAKSFRDGSRGNVHDSPIEPPHIPSLPSIPSLSCPPSPEPLAPKPKRIPRPPNAFMLFRSDLIKNGRIPKEVEHRQQTLSCVAGECWNMLREEERKEWQAKAAEKLREHQQKYPNYKFTPSPKGNSKKGKGKNDAAESKDRVRALREKYMHLSGPAQPARRRRMKKANRYEYMDDLPSGTDSSSESSHTPLMSPITPPPMMQPFHYLSREYDSTPSLPATFPYSTMPHYFEDRRQMPTVFIPEEPMANVYFNQLPPRPPSEPCSVASSAPSSDSELAQRVGALEMEPAGSQLHQPVPTEMAYTNTMAYAMRYNPTFSTLNNAVMEQSYQPPLLTPAVVDDQKEAPMMSTPPYLLYNPHDYQFQHNSYVCDNSMEYGWQDEVHGGNV</sequence>
<feature type="compositionally biased region" description="Pro residues" evidence="4">
    <location>
        <begin position="78"/>
        <end position="88"/>
    </location>
</feature>